<comment type="subcellular location">
    <subcellularLocation>
        <location evidence="1">Membrane</location>
    </subcellularLocation>
</comment>
<comment type="similarity">
    <text evidence="2">Belongs to the histidine acid phosphatase family. MINPP1 subfamily.</text>
</comment>
<dbReference type="InterPro" id="IPR029033">
    <property type="entry name" value="His_PPase_superfam"/>
</dbReference>
<reference evidence="14 15" key="1">
    <citation type="submission" date="2017-03" db="EMBL/GenBank/DDBJ databases">
        <title>Genome Survey of Euroglyphus maynei.</title>
        <authorList>
            <person name="Arlian L.G."/>
            <person name="Morgan M.S."/>
            <person name="Rider S.D."/>
        </authorList>
    </citation>
    <scope>NUCLEOTIDE SEQUENCE [LARGE SCALE GENOMIC DNA]</scope>
    <source>
        <strain evidence="14">Arlian Lab</strain>
        <tissue evidence="14">Whole body</tissue>
    </source>
</reference>
<evidence type="ECO:0000256" key="1">
    <source>
        <dbReference type="ARBA" id="ARBA00004370"/>
    </source>
</evidence>
<evidence type="ECO:0000256" key="9">
    <source>
        <dbReference type="ARBA" id="ARBA00031642"/>
    </source>
</evidence>
<dbReference type="GO" id="GO:0052745">
    <property type="term" value="F:inositol phosphate phosphatase activity"/>
    <property type="evidence" value="ECO:0007669"/>
    <property type="project" value="TreeGrafter"/>
</dbReference>
<dbReference type="InterPro" id="IPR000560">
    <property type="entry name" value="His_Pase_clade-2"/>
</dbReference>
<organism evidence="14 15">
    <name type="scientific">Euroglyphus maynei</name>
    <name type="common">Mayne's house dust mite</name>
    <dbReference type="NCBI Taxonomy" id="6958"/>
    <lineage>
        <taxon>Eukaryota</taxon>
        <taxon>Metazoa</taxon>
        <taxon>Ecdysozoa</taxon>
        <taxon>Arthropoda</taxon>
        <taxon>Chelicerata</taxon>
        <taxon>Arachnida</taxon>
        <taxon>Acari</taxon>
        <taxon>Acariformes</taxon>
        <taxon>Sarcoptiformes</taxon>
        <taxon>Astigmata</taxon>
        <taxon>Psoroptidia</taxon>
        <taxon>Analgoidea</taxon>
        <taxon>Pyroglyphidae</taxon>
        <taxon>Pyroglyphinae</taxon>
        <taxon>Euroglyphus</taxon>
    </lineage>
</organism>
<accession>A0A1Y3B3Q2</accession>
<keyword evidence="15" id="KW-1185">Reference proteome</keyword>
<evidence type="ECO:0000256" key="7">
    <source>
        <dbReference type="ARBA" id="ARBA00022801"/>
    </source>
</evidence>
<comment type="catalytic activity">
    <reaction evidence="11">
        <text>1D-myo-inositol 1,2,4,5,6-pentakisphosphate + H2O = 1D-myo-inositol 1,2,5,6-tetrakisphosphate + phosphate</text>
        <dbReference type="Rhea" id="RHEA:77115"/>
        <dbReference type="ChEBI" id="CHEBI:15377"/>
        <dbReference type="ChEBI" id="CHEBI:43474"/>
        <dbReference type="ChEBI" id="CHEBI:57798"/>
        <dbReference type="ChEBI" id="CHEBI:195535"/>
        <dbReference type="EC" id="3.1.3.62"/>
    </reaction>
    <physiologicalReaction direction="left-to-right" evidence="11">
        <dbReference type="Rhea" id="RHEA:77116"/>
    </physiologicalReaction>
</comment>
<evidence type="ECO:0000256" key="2">
    <source>
        <dbReference type="ARBA" id="ARBA00008422"/>
    </source>
</evidence>
<sequence length="225" mass="26515">MFIHLVTWRFRMLENDDNHVSYTGKLETAQTAEIFYKLFPTLLNINKINFDVGISTKIRTKETADAFIDSLINIQYKDSRRNSKSKNEIKQTKFKKFSKDVLMSHKKCKRFIIDSLGSKIPRSEKFSKLLESKPIKMMAINFSQRNGLNYTIKIESLIMLYKACSYETAIFSTSPWCQLFTQKELKIIEYLLDVDEYHDAYQIKPYRKMACSFSAILDCLINFRK</sequence>
<dbReference type="EC" id="3.1.3.80" evidence="3"/>
<dbReference type="AlphaFoldDB" id="A0A1Y3B3Q2"/>
<evidence type="ECO:0000256" key="11">
    <source>
        <dbReference type="ARBA" id="ARBA00043671"/>
    </source>
</evidence>
<evidence type="ECO:0000256" key="4">
    <source>
        <dbReference type="ARBA" id="ARBA00013040"/>
    </source>
</evidence>
<comment type="caution">
    <text evidence="14">The sequence shown here is derived from an EMBL/GenBank/DDBJ whole genome shotgun (WGS) entry which is preliminary data.</text>
</comment>
<keyword evidence="6" id="KW-0732">Signal</keyword>
<dbReference type="EMBL" id="MUJZ01048023">
    <property type="protein sequence ID" value="OTF74236.1"/>
    <property type="molecule type" value="Genomic_DNA"/>
</dbReference>
<evidence type="ECO:0000256" key="6">
    <source>
        <dbReference type="ARBA" id="ARBA00022729"/>
    </source>
</evidence>
<dbReference type="Proteomes" id="UP000194236">
    <property type="component" value="Unassembled WGS sequence"/>
</dbReference>
<dbReference type="GO" id="GO:0016020">
    <property type="term" value="C:membrane"/>
    <property type="evidence" value="ECO:0007669"/>
    <property type="project" value="UniProtKB-SubCell"/>
</dbReference>
<keyword evidence="7" id="KW-0378">Hydrolase</keyword>
<protein>
    <recommendedName>
        <fullName evidence="5">Multiple inositol polyphosphate phosphatase 1</fullName>
        <ecNumber evidence="4">3.1.3.62</ecNumber>
        <ecNumber evidence="3">3.1.3.80</ecNumber>
    </recommendedName>
    <alternativeName>
        <fullName evidence="9">2,3-bisphosphoglycerate 3-phosphatase</fullName>
    </alternativeName>
</protein>
<keyword evidence="8" id="KW-0472">Membrane</keyword>
<comment type="catalytic activity">
    <reaction evidence="13">
        <text>(2R)-2,3-bisphosphoglycerate + H2O = (2R)-2-phosphoglycerate + phosphate</text>
        <dbReference type="Rhea" id="RHEA:27381"/>
        <dbReference type="ChEBI" id="CHEBI:15377"/>
        <dbReference type="ChEBI" id="CHEBI:43474"/>
        <dbReference type="ChEBI" id="CHEBI:58248"/>
        <dbReference type="ChEBI" id="CHEBI:58289"/>
        <dbReference type="EC" id="3.1.3.80"/>
    </reaction>
    <physiologicalReaction direction="left-to-right" evidence="13">
        <dbReference type="Rhea" id="RHEA:27382"/>
    </physiologicalReaction>
</comment>
<dbReference type="GO" id="GO:0034417">
    <property type="term" value="F:bisphosphoglycerate 3-phosphatase activity"/>
    <property type="evidence" value="ECO:0007669"/>
    <property type="project" value="UniProtKB-EC"/>
</dbReference>
<dbReference type="PANTHER" id="PTHR20963:SF8">
    <property type="entry name" value="MULTIPLE INOSITOL POLYPHOSPHATE PHOSPHATASE 1"/>
    <property type="match status" value="1"/>
</dbReference>
<proteinExistence type="inferred from homology"/>
<gene>
    <name evidence="14" type="ORF">BLA29_008095</name>
</gene>
<dbReference type="GO" id="GO:0003993">
    <property type="term" value="F:acid phosphatase activity"/>
    <property type="evidence" value="ECO:0007669"/>
    <property type="project" value="TreeGrafter"/>
</dbReference>
<evidence type="ECO:0000256" key="13">
    <source>
        <dbReference type="ARBA" id="ARBA00043832"/>
    </source>
</evidence>
<comment type="catalytic activity">
    <reaction evidence="10">
        <text>1D-myo-inositol 1,2,5,6-tetrakisphosphate + H2O = 1D-myo-inositol 1,2,6-trisphosphate + phosphate</text>
        <dbReference type="Rhea" id="RHEA:77119"/>
        <dbReference type="ChEBI" id="CHEBI:15377"/>
        <dbReference type="ChEBI" id="CHEBI:43474"/>
        <dbReference type="ChEBI" id="CHEBI:195535"/>
        <dbReference type="ChEBI" id="CHEBI:195537"/>
        <dbReference type="EC" id="3.1.3.62"/>
    </reaction>
    <physiologicalReaction direction="left-to-right" evidence="10">
        <dbReference type="Rhea" id="RHEA:77120"/>
    </physiologicalReaction>
</comment>
<evidence type="ECO:0000256" key="5">
    <source>
        <dbReference type="ARBA" id="ARBA00018097"/>
    </source>
</evidence>
<evidence type="ECO:0000256" key="3">
    <source>
        <dbReference type="ARBA" id="ARBA00012976"/>
    </source>
</evidence>
<evidence type="ECO:0000256" key="10">
    <source>
        <dbReference type="ARBA" id="ARBA00043668"/>
    </source>
</evidence>
<name>A0A1Y3B3Q2_EURMA</name>
<dbReference type="EC" id="3.1.3.62" evidence="4"/>
<dbReference type="SUPFAM" id="SSF53254">
    <property type="entry name" value="Phosphoglycerate mutase-like"/>
    <property type="match status" value="1"/>
</dbReference>
<evidence type="ECO:0000313" key="14">
    <source>
        <dbReference type="EMBL" id="OTF74236.1"/>
    </source>
</evidence>
<evidence type="ECO:0000256" key="8">
    <source>
        <dbReference type="ARBA" id="ARBA00023136"/>
    </source>
</evidence>
<dbReference type="Pfam" id="PF00328">
    <property type="entry name" value="His_Phos_2"/>
    <property type="match status" value="1"/>
</dbReference>
<evidence type="ECO:0000256" key="12">
    <source>
        <dbReference type="ARBA" id="ARBA00043691"/>
    </source>
</evidence>
<evidence type="ECO:0000313" key="15">
    <source>
        <dbReference type="Proteomes" id="UP000194236"/>
    </source>
</evidence>
<comment type="catalytic activity">
    <reaction evidence="12">
        <text>1D-myo-inositol hexakisphosphate + H2O = 1D-myo-inositol 1,2,4,5,6-pentakisphosphate + phosphate</text>
        <dbReference type="Rhea" id="RHEA:16989"/>
        <dbReference type="ChEBI" id="CHEBI:15377"/>
        <dbReference type="ChEBI" id="CHEBI:43474"/>
        <dbReference type="ChEBI" id="CHEBI:57798"/>
        <dbReference type="ChEBI" id="CHEBI:58130"/>
        <dbReference type="EC" id="3.1.3.62"/>
    </reaction>
    <physiologicalReaction direction="left-to-right" evidence="12">
        <dbReference type="Rhea" id="RHEA:16990"/>
    </physiologicalReaction>
</comment>
<dbReference type="Gene3D" id="3.40.50.1240">
    <property type="entry name" value="Phosphoglycerate mutase-like"/>
    <property type="match status" value="1"/>
</dbReference>
<dbReference type="OrthoDB" id="6509975at2759"/>
<dbReference type="PANTHER" id="PTHR20963">
    <property type="entry name" value="MULTIPLE INOSITOL POLYPHOSPHATE PHOSPHATASE-RELATED"/>
    <property type="match status" value="1"/>
</dbReference>